<evidence type="ECO:0000313" key="2">
    <source>
        <dbReference type="EMBL" id="TBU99813.1"/>
    </source>
</evidence>
<dbReference type="SUPFAM" id="SSF55729">
    <property type="entry name" value="Acyl-CoA N-acyltransferases (Nat)"/>
    <property type="match status" value="1"/>
</dbReference>
<evidence type="ECO:0000259" key="1">
    <source>
        <dbReference type="PROSITE" id="PS51186"/>
    </source>
</evidence>
<reference evidence="2 3" key="1">
    <citation type="submission" date="2018-06" db="EMBL/GenBank/DDBJ databases">
        <title>Three novel Pseudomonas species isolated from symptomatic oak.</title>
        <authorList>
            <person name="Bueno-Gonzalez V."/>
            <person name="Brady C."/>
        </authorList>
    </citation>
    <scope>NUCLEOTIDE SEQUENCE [LARGE SCALE GENOMIC DNA]</scope>
    <source>
        <strain evidence="2 3">P17C</strain>
    </source>
</reference>
<dbReference type="Proteomes" id="UP000292639">
    <property type="component" value="Unassembled WGS sequence"/>
</dbReference>
<proteinExistence type="predicted"/>
<dbReference type="Gene3D" id="3.40.630.30">
    <property type="match status" value="1"/>
</dbReference>
<dbReference type="Pfam" id="PF13673">
    <property type="entry name" value="Acetyltransf_10"/>
    <property type="match status" value="1"/>
</dbReference>
<dbReference type="InterPro" id="IPR000182">
    <property type="entry name" value="GNAT_dom"/>
</dbReference>
<protein>
    <submittedName>
        <fullName evidence="2">GNAT family N-acetyltransferase</fullName>
    </submittedName>
</protein>
<sequence>MSIRKLGPADLDAASALCMAAFMDAVAPTLNERGIQTFTRIAAPEAFAERMRGDNLILVLEDAGELQGLVELKEGRHLAMLFVAPERQRQGIGGRLLAAILKQVRSDLLTVNASLTSVAAYRRHGFECSGEIAELSGLVYQPMEKPLPGEKTDTP</sequence>
<dbReference type="EMBL" id="QJUP01000001">
    <property type="protein sequence ID" value="TBU99813.1"/>
    <property type="molecule type" value="Genomic_DNA"/>
</dbReference>
<feature type="domain" description="N-acetyltransferase" evidence="1">
    <location>
        <begin position="1"/>
        <end position="148"/>
    </location>
</feature>
<dbReference type="InterPro" id="IPR052564">
    <property type="entry name" value="N-acetyltrans/Recomb-assoc"/>
</dbReference>
<accession>A0A4Q9RDL7</accession>
<dbReference type="PROSITE" id="PS51186">
    <property type="entry name" value="GNAT"/>
    <property type="match status" value="1"/>
</dbReference>
<keyword evidence="3" id="KW-1185">Reference proteome</keyword>
<dbReference type="CDD" id="cd04301">
    <property type="entry name" value="NAT_SF"/>
    <property type="match status" value="1"/>
</dbReference>
<dbReference type="GO" id="GO:0016747">
    <property type="term" value="F:acyltransferase activity, transferring groups other than amino-acyl groups"/>
    <property type="evidence" value="ECO:0007669"/>
    <property type="project" value="InterPro"/>
</dbReference>
<dbReference type="AlphaFoldDB" id="A0A4Q9RDL7"/>
<dbReference type="PANTHER" id="PTHR43451">
    <property type="entry name" value="ACETYLTRANSFERASE (GNAT) FAMILY PROTEIN"/>
    <property type="match status" value="1"/>
</dbReference>
<organism evidence="2 3">
    <name type="scientific">Stutzerimonas kirkiae</name>
    <dbReference type="NCBI Taxonomy" id="2211392"/>
    <lineage>
        <taxon>Bacteria</taxon>
        <taxon>Pseudomonadati</taxon>
        <taxon>Pseudomonadota</taxon>
        <taxon>Gammaproteobacteria</taxon>
        <taxon>Pseudomonadales</taxon>
        <taxon>Pseudomonadaceae</taxon>
        <taxon>Stutzerimonas</taxon>
    </lineage>
</organism>
<comment type="caution">
    <text evidence="2">The sequence shown here is derived from an EMBL/GenBank/DDBJ whole genome shotgun (WGS) entry which is preliminary data.</text>
</comment>
<evidence type="ECO:0000313" key="3">
    <source>
        <dbReference type="Proteomes" id="UP000292639"/>
    </source>
</evidence>
<keyword evidence="2" id="KW-0808">Transferase</keyword>
<name>A0A4Q9RDL7_9GAMM</name>
<gene>
    <name evidence="2" type="ORF">DNJ96_00485</name>
</gene>
<dbReference type="InterPro" id="IPR016181">
    <property type="entry name" value="Acyl_CoA_acyltransferase"/>
</dbReference>
<dbReference type="OrthoDB" id="9789605at2"/>
<dbReference type="RefSeq" id="WP_131183299.1">
    <property type="nucleotide sequence ID" value="NZ_QJUO01000003.1"/>
</dbReference>
<dbReference type="PANTHER" id="PTHR43451:SF1">
    <property type="entry name" value="ACETYLTRANSFERASE"/>
    <property type="match status" value="1"/>
</dbReference>